<dbReference type="GO" id="GO:0016829">
    <property type="term" value="F:lyase activity"/>
    <property type="evidence" value="ECO:0007669"/>
    <property type="project" value="UniProtKB-KW"/>
</dbReference>
<protein>
    <submittedName>
        <fullName evidence="4">Aconitase subunit 1</fullName>
    </submittedName>
</protein>
<accession>A0A261UH55</accession>
<evidence type="ECO:0000313" key="5">
    <source>
        <dbReference type="Proteomes" id="UP000215767"/>
    </source>
</evidence>
<dbReference type="PANTHER" id="PTHR36577">
    <property type="entry name" value="DUF521 DOMAIN PROTEIN (AFU_ORTHOLOGUE AFUA_6G00490)"/>
    <property type="match status" value="1"/>
</dbReference>
<comment type="caution">
    <text evidence="4">The sequence shown here is derived from an EMBL/GenBank/DDBJ whole genome shotgun (WGS) entry which is preliminary data.</text>
</comment>
<evidence type="ECO:0000313" key="4">
    <source>
        <dbReference type="EMBL" id="OZI60921.1"/>
    </source>
</evidence>
<name>A0A261UH55_9BORD</name>
<dbReference type="RefSeq" id="WP_094842328.1">
    <property type="nucleotide sequence ID" value="NZ_NEVS01000004.1"/>
</dbReference>
<dbReference type="Pfam" id="PF04412">
    <property type="entry name" value="AcnX"/>
    <property type="match status" value="1"/>
</dbReference>
<keyword evidence="2" id="KW-0456">Lyase</keyword>
<keyword evidence="1" id="KW-0408">Iron</keyword>
<proteinExistence type="predicted"/>
<evidence type="ECO:0000259" key="3">
    <source>
        <dbReference type="Pfam" id="PF04412"/>
    </source>
</evidence>
<feature type="domain" description="Phosphomevalonate dehydratase large subunit-like" evidence="3">
    <location>
        <begin position="3"/>
        <end position="406"/>
    </location>
</feature>
<keyword evidence="5" id="KW-1185">Reference proteome</keyword>
<dbReference type="AlphaFoldDB" id="A0A261UH55"/>
<dbReference type="CDD" id="cd01355">
    <property type="entry name" value="AcnX"/>
    <property type="match status" value="1"/>
</dbReference>
<evidence type="ECO:0000256" key="2">
    <source>
        <dbReference type="ARBA" id="ARBA00023239"/>
    </source>
</evidence>
<dbReference type="Proteomes" id="UP000215767">
    <property type="component" value="Unassembled WGS sequence"/>
</dbReference>
<dbReference type="InterPro" id="IPR007506">
    <property type="entry name" value="PMDh-L-like_dom"/>
</dbReference>
<dbReference type="OrthoDB" id="1550274at2"/>
<organism evidence="4 5">
    <name type="scientific">Bordetella genomosp. 11</name>
    <dbReference type="NCBI Taxonomy" id="1416808"/>
    <lineage>
        <taxon>Bacteria</taxon>
        <taxon>Pseudomonadati</taxon>
        <taxon>Pseudomonadota</taxon>
        <taxon>Betaproteobacteria</taxon>
        <taxon>Burkholderiales</taxon>
        <taxon>Alcaligenaceae</taxon>
        <taxon>Bordetella</taxon>
    </lineage>
</organism>
<sequence length="418" mass="44194">MIALSDYDQALLRGERGEAAALAMRVLVRSAAVMGADSLIDIESAHIDGCLYHGQASLDFVERLVRGGGKVVVPTTLNVGSMDLIHPELFRGGDALRSAGTRLMQAHIELGCESSFTCAPYQLKRRPHLGQQIAWAESNAIVFANSVLGARTNRYGDFMDLCAALTGRAPRCGLHLTENRHAGIVFALDDAFPRDPAGRDIWYAALGLLVGDRAGGAIPAITGMPRDTTEDELKALGAAAASSGAIALFHAVGVTPEAPTLEAALAGHPAPRTIPVGMADLRAVRATLNQAAPGAALAAVSVGTPHFSLAECAALESLLGGGQHRFAVDFYVNTSRYILWELEATGQAERLRAAGVQFVTDTCTYITPIMRQTQGLVMTNSGKWAHYAPANIGVQVAYGSLRECVRSAMQGKVCFDEA</sequence>
<dbReference type="PANTHER" id="PTHR36577:SF3">
    <property type="entry name" value="DUF521 DOMAIN PROTEIN (AFU_ORTHOLOGUE AFUA_6G00490)"/>
    <property type="match status" value="1"/>
</dbReference>
<reference evidence="5" key="1">
    <citation type="submission" date="2017-05" db="EMBL/GenBank/DDBJ databases">
        <title>Complete and WGS of Bordetella genogroups.</title>
        <authorList>
            <person name="Spilker T."/>
            <person name="Lipuma J."/>
        </authorList>
    </citation>
    <scope>NUCLEOTIDE SEQUENCE [LARGE SCALE GENOMIC DNA]</scope>
    <source>
        <strain evidence="5">AU8856</strain>
    </source>
</reference>
<gene>
    <name evidence="4" type="ORF">CAL28_16280</name>
</gene>
<dbReference type="EMBL" id="NEVS01000004">
    <property type="protein sequence ID" value="OZI60921.1"/>
    <property type="molecule type" value="Genomic_DNA"/>
</dbReference>
<evidence type="ECO:0000256" key="1">
    <source>
        <dbReference type="ARBA" id="ARBA00023004"/>
    </source>
</evidence>